<dbReference type="InterPro" id="IPR023352">
    <property type="entry name" value="MAPEG-like_dom_sf"/>
</dbReference>
<evidence type="ECO:0000256" key="8">
    <source>
        <dbReference type="ARBA" id="ARBA00022787"/>
    </source>
</evidence>
<dbReference type="VEuPathDB" id="VectorBase:ASTEI04026"/>
<keyword evidence="9" id="KW-0256">Endoplasmic reticulum</keyword>
<evidence type="ECO:0000256" key="14">
    <source>
        <dbReference type="ARBA" id="ARBA00038540"/>
    </source>
</evidence>
<feature type="transmembrane region" description="Helical" evidence="17">
    <location>
        <begin position="28"/>
        <end position="49"/>
    </location>
</feature>
<feature type="transmembrane region" description="Helical" evidence="17">
    <location>
        <begin position="137"/>
        <end position="156"/>
    </location>
</feature>
<evidence type="ECO:0000256" key="17">
    <source>
        <dbReference type="SAM" id="Phobius"/>
    </source>
</evidence>
<comment type="function">
    <text evidence="1">Conjugation of reduced glutathione to a wide number of exogenous and endogenous hydrophobic electrophiles.</text>
</comment>
<feature type="transmembrane region" description="Helical" evidence="17">
    <location>
        <begin position="89"/>
        <end position="106"/>
    </location>
</feature>
<dbReference type="Proteomes" id="UP000076408">
    <property type="component" value="Unassembled WGS sequence"/>
</dbReference>
<dbReference type="EnsemblMetazoa" id="ASTEI04026-RA">
    <property type="protein sequence ID" value="ASTEI04026-PA"/>
    <property type="gene ID" value="ASTEI04026"/>
</dbReference>
<evidence type="ECO:0000256" key="7">
    <source>
        <dbReference type="ARBA" id="ARBA00022692"/>
    </source>
</evidence>
<comment type="similarity">
    <text evidence="4">Belongs to the MAPEG family.</text>
</comment>
<evidence type="ECO:0000256" key="5">
    <source>
        <dbReference type="ARBA" id="ARBA00012452"/>
    </source>
</evidence>
<evidence type="ECO:0000313" key="19">
    <source>
        <dbReference type="Proteomes" id="UP000076408"/>
    </source>
</evidence>
<dbReference type="InterPro" id="IPR001129">
    <property type="entry name" value="Membr-assoc_MAPEG"/>
</dbReference>
<keyword evidence="12" id="KW-0496">Mitochondrion</keyword>
<comment type="subcellular location">
    <subcellularLocation>
        <location evidence="3">Endoplasmic reticulum membrane</location>
        <topology evidence="3">Multi-pass membrane protein</topology>
    </subcellularLocation>
    <subcellularLocation>
        <location evidence="2">Mitochondrion outer membrane</location>
    </subcellularLocation>
</comment>
<keyword evidence="6" id="KW-0808">Transferase</keyword>
<keyword evidence="11" id="KW-0007">Acetylation</keyword>
<dbReference type="EC" id="2.5.1.18" evidence="5"/>
<evidence type="ECO:0000256" key="3">
    <source>
        <dbReference type="ARBA" id="ARBA00004477"/>
    </source>
</evidence>
<comment type="catalytic activity">
    <reaction evidence="16">
        <text>RX + glutathione = an S-substituted glutathione + a halide anion + H(+)</text>
        <dbReference type="Rhea" id="RHEA:16437"/>
        <dbReference type="ChEBI" id="CHEBI:15378"/>
        <dbReference type="ChEBI" id="CHEBI:16042"/>
        <dbReference type="ChEBI" id="CHEBI:17792"/>
        <dbReference type="ChEBI" id="CHEBI:57925"/>
        <dbReference type="ChEBI" id="CHEBI:90779"/>
        <dbReference type="EC" id="2.5.1.18"/>
    </reaction>
    <physiologicalReaction direction="left-to-right" evidence="16">
        <dbReference type="Rhea" id="RHEA:16438"/>
    </physiologicalReaction>
</comment>
<dbReference type="SUPFAM" id="SSF161084">
    <property type="entry name" value="MAPEG domain-like"/>
    <property type="match status" value="1"/>
</dbReference>
<keyword evidence="7 17" id="KW-0812">Transmembrane</keyword>
<name>A0A182Y6E0_ANOST</name>
<dbReference type="Gene3D" id="1.20.120.550">
    <property type="entry name" value="Membrane associated eicosanoid/glutathione metabolism-like domain"/>
    <property type="match status" value="1"/>
</dbReference>
<evidence type="ECO:0000256" key="12">
    <source>
        <dbReference type="ARBA" id="ARBA00023128"/>
    </source>
</evidence>
<keyword evidence="19" id="KW-1185">Reference proteome</keyword>
<evidence type="ECO:0000256" key="1">
    <source>
        <dbReference type="ARBA" id="ARBA00003701"/>
    </source>
</evidence>
<protein>
    <recommendedName>
        <fullName evidence="15">Microsomal glutathione S-transferase 1</fullName>
        <ecNumber evidence="5">2.5.1.18</ecNumber>
    </recommendedName>
</protein>
<organism evidence="18 19">
    <name type="scientific">Anopheles stephensi</name>
    <name type="common">Indo-Pakistan malaria mosquito</name>
    <dbReference type="NCBI Taxonomy" id="30069"/>
    <lineage>
        <taxon>Eukaryota</taxon>
        <taxon>Metazoa</taxon>
        <taxon>Ecdysozoa</taxon>
        <taxon>Arthropoda</taxon>
        <taxon>Hexapoda</taxon>
        <taxon>Insecta</taxon>
        <taxon>Pterygota</taxon>
        <taxon>Neoptera</taxon>
        <taxon>Endopterygota</taxon>
        <taxon>Diptera</taxon>
        <taxon>Nematocera</taxon>
        <taxon>Culicoidea</taxon>
        <taxon>Culicidae</taxon>
        <taxon>Anophelinae</taxon>
        <taxon>Anopheles</taxon>
    </lineage>
</organism>
<dbReference type="VEuPathDB" id="VectorBase:ASTEI20_042664"/>
<sequence length="159" mass="17848">MVHIACTGTGIIMSQEFGLVEPAVFQAYAFWAAVLGLKMLLMSVLTGLLRGSKKVFSNPEDVKPGGKLAYDDPDVERVRRAHRNDMENILPYFIISFLYMFTNPSITVAVNLFRLVALVRIGHTVFHVLVPVHKFRGMAWATGFFTTVFMGVQIVLHFL</sequence>
<dbReference type="VEuPathDB" id="VectorBase:ASTE005675"/>
<dbReference type="STRING" id="30069.A0A182Y6E0"/>
<evidence type="ECO:0000313" key="18">
    <source>
        <dbReference type="EnsemblMetazoa" id="ASTEI04026-PA"/>
    </source>
</evidence>
<evidence type="ECO:0000256" key="13">
    <source>
        <dbReference type="ARBA" id="ARBA00023136"/>
    </source>
</evidence>
<evidence type="ECO:0000256" key="4">
    <source>
        <dbReference type="ARBA" id="ARBA00010459"/>
    </source>
</evidence>
<reference evidence="19" key="1">
    <citation type="journal article" date="2014" name="Genome Biol.">
        <title>Genome analysis of a major urban malaria vector mosquito, Anopheles stephensi.</title>
        <authorList>
            <person name="Jiang X."/>
            <person name="Peery A."/>
            <person name="Hall A.B."/>
            <person name="Sharma A."/>
            <person name="Chen X.G."/>
            <person name="Waterhouse R.M."/>
            <person name="Komissarov A."/>
            <person name="Riehle M.M."/>
            <person name="Shouche Y."/>
            <person name="Sharakhova M.V."/>
            <person name="Lawson D."/>
            <person name="Pakpour N."/>
            <person name="Arensburger P."/>
            <person name="Davidson V.L."/>
            <person name="Eiglmeier K."/>
            <person name="Emrich S."/>
            <person name="George P."/>
            <person name="Kennedy R.C."/>
            <person name="Mane S.P."/>
            <person name="Maslen G."/>
            <person name="Oringanje C."/>
            <person name="Qi Y."/>
            <person name="Settlage R."/>
            <person name="Tojo M."/>
            <person name="Tubio J.M."/>
            <person name="Unger M.F."/>
            <person name="Wang B."/>
            <person name="Vernick K.D."/>
            <person name="Ribeiro J.M."/>
            <person name="James A.A."/>
            <person name="Michel K."/>
            <person name="Riehle M.A."/>
            <person name="Luckhart S."/>
            <person name="Sharakhov I.V."/>
            <person name="Tu Z."/>
        </authorList>
    </citation>
    <scope>NUCLEOTIDE SEQUENCE [LARGE SCALE GENOMIC DNA]</scope>
    <source>
        <strain evidence="19">Indian</strain>
    </source>
</reference>
<keyword evidence="10 17" id="KW-1133">Transmembrane helix</keyword>
<evidence type="ECO:0000256" key="6">
    <source>
        <dbReference type="ARBA" id="ARBA00022679"/>
    </source>
</evidence>
<evidence type="ECO:0000256" key="16">
    <source>
        <dbReference type="ARBA" id="ARBA00049385"/>
    </source>
</evidence>
<keyword evidence="13 17" id="KW-0472">Membrane</keyword>
<dbReference type="GO" id="GO:0005789">
    <property type="term" value="C:endoplasmic reticulum membrane"/>
    <property type="evidence" value="ECO:0007669"/>
    <property type="project" value="UniProtKB-SubCell"/>
</dbReference>
<dbReference type="GO" id="GO:0004364">
    <property type="term" value="F:glutathione transferase activity"/>
    <property type="evidence" value="ECO:0007669"/>
    <property type="project" value="UniProtKB-EC"/>
</dbReference>
<evidence type="ECO:0000256" key="11">
    <source>
        <dbReference type="ARBA" id="ARBA00022990"/>
    </source>
</evidence>
<evidence type="ECO:0000256" key="2">
    <source>
        <dbReference type="ARBA" id="ARBA00004294"/>
    </source>
</evidence>
<dbReference type="PANTHER" id="PTHR10689:SF6">
    <property type="entry name" value="MICROSOMAL GLUTATHIONE S-TRANSFERASE 1"/>
    <property type="match status" value="1"/>
</dbReference>
<comment type="subunit">
    <text evidence="14">Homotrimer; The trimer binds only one molecule of glutathione.</text>
</comment>
<dbReference type="OMA" id="CYLVWMS"/>
<dbReference type="InterPro" id="IPR040162">
    <property type="entry name" value="MGST1-like"/>
</dbReference>
<dbReference type="PANTHER" id="PTHR10689">
    <property type="entry name" value="MICROSOMAL GLUTATHIONE S-TRANSFERASE 1"/>
    <property type="match status" value="1"/>
</dbReference>
<evidence type="ECO:0000256" key="10">
    <source>
        <dbReference type="ARBA" id="ARBA00022989"/>
    </source>
</evidence>
<proteinExistence type="inferred from homology"/>
<accession>A0A182Y6E0</accession>
<dbReference type="AlphaFoldDB" id="A0A182Y6E0"/>
<dbReference type="Pfam" id="PF01124">
    <property type="entry name" value="MAPEG"/>
    <property type="match status" value="1"/>
</dbReference>
<evidence type="ECO:0000256" key="9">
    <source>
        <dbReference type="ARBA" id="ARBA00022824"/>
    </source>
</evidence>
<keyword evidence="8" id="KW-1000">Mitochondrion outer membrane</keyword>
<evidence type="ECO:0000256" key="15">
    <source>
        <dbReference type="ARBA" id="ARBA00039397"/>
    </source>
</evidence>
<dbReference type="GO" id="GO:0005741">
    <property type="term" value="C:mitochondrial outer membrane"/>
    <property type="evidence" value="ECO:0007669"/>
    <property type="project" value="UniProtKB-SubCell"/>
</dbReference>
<reference evidence="18" key="2">
    <citation type="submission" date="2020-05" db="UniProtKB">
        <authorList>
            <consortium name="EnsemblMetazoa"/>
        </authorList>
    </citation>
    <scope>IDENTIFICATION</scope>
    <source>
        <strain evidence="18">Indian</strain>
    </source>
</reference>